<organism evidence="1 2">
    <name type="scientific">Durusdinium trenchii</name>
    <dbReference type="NCBI Taxonomy" id="1381693"/>
    <lineage>
        <taxon>Eukaryota</taxon>
        <taxon>Sar</taxon>
        <taxon>Alveolata</taxon>
        <taxon>Dinophyceae</taxon>
        <taxon>Suessiales</taxon>
        <taxon>Symbiodiniaceae</taxon>
        <taxon>Durusdinium</taxon>
    </lineage>
</organism>
<dbReference type="Proteomes" id="UP001642484">
    <property type="component" value="Unassembled WGS sequence"/>
</dbReference>
<proteinExistence type="predicted"/>
<comment type="caution">
    <text evidence="1">The sequence shown here is derived from an EMBL/GenBank/DDBJ whole genome shotgun (WGS) entry which is preliminary data.</text>
</comment>
<evidence type="ECO:0000313" key="2">
    <source>
        <dbReference type="Proteomes" id="UP001642484"/>
    </source>
</evidence>
<accession>A0ABP0J2T0</accession>
<gene>
    <name evidence="1" type="ORF">CCMP2556_LOCUS9294</name>
</gene>
<feature type="non-terminal residue" evidence="1">
    <location>
        <position position="69"/>
    </location>
</feature>
<feature type="non-terminal residue" evidence="1">
    <location>
        <position position="1"/>
    </location>
</feature>
<keyword evidence="2" id="KW-1185">Reference proteome</keyword>
<name>A0ABP0J2T0_9DINO</name>
<sequence>RPSAPCAPTVWRHGAPNSLESFCRAWRLRRPCLTPRRQRRDPRVVVKGVVRSRKISGRRRGGSYFLEQM</sequence>
<reference evidence="1 2" key="1">
    <citation type="submission" date="2024-02" db="EMBL/GenBank/DDBJ databases">
        <authorList>
            <person name="Chen Y."/>
            <person name="Shah S."/>
            <person name="Dougan E. K."/>
            <person name="Thang M."/>
            <person name="Chan C."/>
        </authorList>
    </citation>
    <scope>NUCLEOTIDE SEQUENCE [LARGE SCALE GENOMIC DNA]</scope>
</reference>
<evidence type="ECO:0000313" key="1">
    <source>
        <dbReference type="EMBL" id="CAK9008544.1"/>
    </source>
</evidence>
<protein>
    <submittedName>
        <fullName evidence="1">Uncharacterized protein</fullName>
    </submittedName>
</protein>
<dbReference type="EMBL" id="CAXAMN010004302">
    <property type="protein sequence ID" value="CAK9008544.1"/>
    <property type="molecule type" value="Genomic_DNA"/>
</dbReference>